<protein>
    <recommendedName>
        <fullName evidence="9">Myb-like domain-containing protein</fullName>
    </recommendedName>
</protein>
<dbReference type="OrthoDB" id="1919525at2759"/>
<comment type="subcellular location">
    <subcellularLocation>
        <location evidence="1">Nucleus</location>
    </subcellularLocation>
</comment>
<evidence type="ECO:0000313" key="10">
    <source>
        <dbReference type="EMBL" id="KAA8518616.1"/>
    </source>
</evidence>
<name>A0A5J4ZLS8_9ASTE</name>
<keyword evidence="4" id="KW-0238">DNA-binding</keyword>
<dbReference type="FunFam" id="1.10.10.60:FF:000061">
    <property type="entry name" value="Trihelix transcription factor GT-2"/>
    <property type="match status" value="1"/>
</dbReference>
<dbReference type="GO" id="GO:0006355">
    <property type="term" value="P:regulation of DNA-templated transcription"/>
    <property type="evidence" value="ECO:0007669"/>
    <property type="project" value="UniProtKB-ARBA"/>
</dbReference>
<gene>
    <name evidence="10" type="ORF">F0562_016090</name>
</gene>
<dbReference type="InterPro" id="IPR044822">
    <property type="entry name" value="Myb_DNA-bind_4"/>
</dbReference>
<feature type="compositionally biased region" description="Low complexity" evidence="8">
    <location>
        <begin position="65"/>
        <end position="86"/>
    </location>
</feature>
<evidence type="ECO:0000256" key="1">
    <source>
        <dbReference type="ARBA" id="ARBA00004123"/>
    </source>
</evidence>
<evidence type="ECO:0000313" key="11">
    <source>
        <dbReference type="Proteomes" id="UP000325577"/>
    </source>
</evidence>
<dbReference type="FunFam" id="1.10.10.60:FF:000342">
    <property type="entry name" value="trihelix transcription factor PTL-like"/>
    <property type="match status" value="1"/>
</dbReference>
<dbReference type="PROSITE" id="PS50090">
    <property type="entry name" value="MYB_LIKE"/>
    <property type="match status" value="2"/>
</dbReference>
<evidence type="ECO:0000256" key="2">
    <source>
        <dbReference type="ARBA" id="ARBA00022737"/>
    </source>
</evidence>
<sequence>MEDQYGMADLRQYMNGRPHFPVIPPPADLFSGHRNLAQAQHYEMVMVGRQVGDMVPRGLHEFRSDSTTTTPTASVTGTSNASLNGLEMETGGGLGGDGGTGRWPRQETLTLLEIRSRLDSKFKEANQKGPLWDEVSRIMSEEHGYQRSGKKCREKFENLYKYYKKTKEGKAGRQDGKHYRFFRQLEALYGETSNPVSASETHLVGNSFRFHTTTQPNQDGFQAPKISESLSLSSSSEFDSSSSDDINDVNAAVLMDNDSTEKRKKRRGKRSWKAKIKDFIDMQMRKLMEKQEAWLEKMMKTIERKEEERMLREEEWKKEEAARMDREHKFWANERAWIEARDAALMEALQKLTGKELMASASSPEELMLAELRSLSENQNDQNGSETITNTVKVDHSWAECEITRLIQLRSGMESRFQQGGCGEEVLWEEIAAKMACLGYDKSASVCKDKWDSINNYLRKTKDYCNKKRKENISGSSCYFQNSESIYNQAAPYDGVSPPANSNAGNGINDSCFRFLMGDHGENFWENYGVKLSKGENH</sequence>
<proteinExistence type="predicted"/>
<dbReference type="InterPro" id="IPR001005">
    <property type="entry name" value="SANT/Myb"/>
</dbReference>
<evidence type="ECO:0000256" key="6">
    <source>
        <dbReference type="ARBA" id="ARBA00023242"/>
    </source>
</evidence>
<evidence type="ECO:0000256" key="5">
    <source>
        <dbReference type="ARBA" id="ARBA00023163"/>
    </source>
</evidence>
<dbReference type="GO" id="GO:0003677">
    <property type="term" value="F:DNA binding"/>
    <property type="evidence" value="ECO:0007669"/>
    <property type="project" value="UniProtKB-KW"/>
</dbReference>
<evidence type="ECO:0000256" key="4">
    <source>
        <dbReference type="ARBA" id="ARBA00023125"/>
    </source>
</evidence>
<dbReference type="Pfam" id="PF13837">
    <property type="entry name" value="Myb_DNA-bind_4"/>
    <property type="match status" value="2"/>
</dbReference>
<feature type="domain" description="Myb-like" evidence="9">
    <location>
        <begin position="101"/>
        <end position="160"/>
    </location>
</feature>
<keyword evidence="7" id="KW-0175">Coiled coil</keyword>
<evidence type="ECO:0000256" key="8">
    <source>
        <dbReference type="SAM" id="MobiDB-lite"/>
    </source>
</evidence>
<reference evidence="10 11" key="1">
    <citation type="submission" date="2019-09" db="EMBL/GenBank/DDBJ databases">
        <title>A chromosome-level genome assembly of the Chinese tupelo Nyssa sinensis.</title>
        <authorList>
            <person name="Yang X."/>
            <person name="Kang M."/>
            <person name="Yang Y."/>
            <person name="Xiong H."/>
            <person name="Wang M."/>
            <person name="Zhang Z."/>
            <person name="Wang Z."/>
            <person name="Wu H."/>
            <person name="Ma T."/>
            <person name="Liu J."/>
            <person name="Xi Z."/>
        </authorList>
    </citation>
    <scope>NUCLEOTIDE SEQUENCE [LARGE SCALE GENOMIC DNA]</scope>
    <source>
        <strain evidence="10">J267</strain>
        <tissue evidence="10">Leaf</tissue>
    </source>
</reference>
<keyword evidence="5" id="KW-0804">Transcription</keyword>
<keyword evidence="6" id="KW-0539">Nucleus</keyword>
<evidence type="ECO:0000256" key="3">
    <source>
        <dbReference type="ARBA" id="ARBA00023015"/>
    </source>
</evidence>
<feature type="domain" description="Myb-like" evidence="9">
    <location>
        <begin position="397"/>
        <end position="455"/>
    </location>
</feature>
<accession>A0A5J4ZLS8</accession>
<evidence type="ECO:0000256" key="7">
    <source>
        <dbReference type="SAM" id="Coils"/>
    </source>
</evidence>
<dbReference type="GO" id="GO:0005634">
    <property type="term" value="C:nucleus"/>
    <property type="evidence" value="ECO:0007669"/>
    <property type="project" value="UniProtKB-SubCell"/>
</dbReference>
<keyword evidence="3" id="KW-0805">Transcription regulation</keyword>
<organism evidence="10 11">
    <name type="scientific">Nyssa sinensis</name>
    <dbReference type="NCBI Taxonomy" id="561372"/>
    <lineage>
        <taxon>Eukaryota</taxon>
        <taxon>Viridiplantae</taxon>
        <taxon>Streptophyta</taxon>
        <taxon>Embryophyta</taxon>
        <taxon>Tracheophyta</taxon>
        <taxon>Spermatophyta</taxon>
        <taxon>Magnoliopsida</taxon>
        <taxon>eudicotyledons</taxon>
        <taxon>Gunneridae</taxon>
        <taxon>Pentapetalae</taxon>
        <taxon>asterids</taxon>
        <taxon>Cornales</taxon>
        <taxon>Nyssaceae</taxon>
        <taxon>Nyssa</taxon>
    </lineage>
</organism>
<dbReference type="PANTHER" id="PTHR21654:SF60">
    <property type="entry name" value="TRIHELIX TRANSCRIPTION FACTOR PTL"/>
    <property type="match status" value="1"/>
</dbReference>
<dbReference type="EMBL" id="CM018050">
    <property type="protein sequence ID" value="KAA8518616.1"/>
    <property type="molecule type" value="Genomic_DNA"/>
</dbReference>
<feature type="coiled-coil region" evidence="7">
    <location>
        <begin position="288"/>
        <end position="324"/>
    </location>
</feature>
<dbReference type="SMART" id="SM00717">
    <property type="entry name" value="SANT"/>
    <property type="match status" value="2"/>
</dbReference>
<keyword evidence="11" id="KW-1185">Reference proteome</keyword>
<dbReference type="CDD" id="cd12203">
    <property type="entry name" value="GT1"/>
    <property type="match status" value="2"/>
</dbReference>
<dbReference type="Gene3D" id="1.10.10.60">
    <property type="entry name" value="Homeodomain-like"/>
    <property type="match status" value="2"/>
</dbReference>
<dbReference type="Proteomes" id="UP000325577">
    <property type="component" value="Linkage Group LG7"/>
</dbReference>
<dbReference type="PANTHER" id="PTHR21654">
    <property type="entry name" value="FI21293P1"/>
    <property type="match status" value="1"/>
</dbReference>
<keyword evidence="2" id="KW-0677">Repeat</keyword>
<feature type="region of interest" description="Disordered" evidence="8">
    <location>
        <begin position="63"/>
        <end position="86"/>
    </location>
</feature>
<dbReference type="AlphaFoldDB" id="A0A5J4ZLS8"/>
<evidence type="ECO:0000259" key="9">
    <source>
        <dbReference type="PROSITE" id="PS50090"/>
    </source>
</evidence>